<dbReference type="InterPro" id="IPR007861">
    <property type="entry name" value="DNA_mismatch_repair_MutS_clamp"/>
</dbReference>
<dbReference type="InterPro" id="IPR027417">
    <property type="entry name" value="P-loop_NTPase"/>
</dbReference>
<evidence type="ECO:0000256" key="4">
    <source>
        <dbReference type="ARBA" id="ARBA00022763"/>
    </source>
</evidence>
<dbReference type="PIRSF" id="PIRSF037677">
    <property type="entry name" value="DNA_mis_repair_Msh6"/>
    <property type="match status" value="1"/>
</dbReference>
<feature type="compositionally biased region" description="Basic and acidic residues" evidence="11">
    <location>
        <begin position="812"/>
        <end position="823"/>
    </location>
</feature>
<reference evidence="13 14" key="1">
    <citation type="submission" date="2016-11" db="EMBL/GenBank/DDBJ databases">
        <authorList>
            <person name="Jaros S."/>
            <person name="Januszkiewicz K."/>
            <person name="Wedrychowicz H."/>
        </authorList>
    </citation>
    <scope>NUCLEOTIDE SEQUENCE [LARGE SCALE GENOMIC DNA]</scope>
    <source>
        <strain evidence="13 14">DSM 5091</strain>
    </source>
</reference>
<dbReference type="SUPFAM" id="SSF52540">
    <property type="entry name" value="P-loop containing nucleoside triphosphate hydrolases"/>
    <property type="match status" value="1"/>
</dbReference>
<dbReference type="FunFam" id="1.10.1420.10:FF:000007">
    <property type="entry name" value="DNA mismatch repair protein MutS"/>
    <property type="match status" value="1"/>
</dbReference>
<evidence type="ECO:0000256" key="7">
    <source>
        <dbReference type="ARBA" id="ARBA00023204"/>
    </source>
</evidence>
<dbReference type="InterPro" id="IPR036678">
    <property type="entry name" value="MutS_con_dom_sf"/>
</dbReference>
<keyword evidence="14" id="KW-1185">Reference proteome</keyword>
<dbReference type="GO" id="GO:0030983">
    <property type="term" value="F:mismatched DNA binding"/>
    <property type="evidence" value="ECO:0007669"/>
    <property type="project" value="InterPro"/>
</dbReference>
<comment type="similarity">
    <text evidence="1 9 10">Belongs to the DNA mismatch repair MutS family.</text>
</comment>
<dbReference type="GO" id="GO:0003684">
    <property type="term" value="F:damaged DNA binding"/>
    <property type="evidence" value="ECO:0007669"/>
    <property type="project" value="UniProtKB-UniRule"/>
</dbReference>
<dbReference type="SUPFAM" id="SSF53150">
    <property type="entry name" value="DNA repair protein MutS, domain II"/>
    <property type="match status" value="1"/>
</dbReference>
<dbReference type="EMBL" id="FQZT01000010">
    <property type="protein sequence ID" value="SHJ58650.1"/>
    <property type="molecule type" value="Genomic_DNA"/>
</dbReference>
<dbReference type="Proteomes" id="UP000184171">
    <property type="component" value="Unassembled WGS sequence"/>
</dbReference>
<dbReference type="SUPFAM" id="SSF55271">
    <property type="entry name" value="DNA repair protein MutS, domain I"/>
    <property type="match status" value="1"/>
</dbReference>
<dbReference type="GO" id="GO:0140664">
    <property type="term" value="F:ATP-dependent DNA damage sensor activity"/>
    <property type="evidence" value="ECO:0007669"/>
    <property type="project" value="InterPro"/>
</dbReference>
<feature type="domain" description="DNA mismatch repair proteins mutS family" evidence="12">
    <location>
        <begin position="695"/>
        <end position="711"/>
    </location>
</feature>
<proteinExistence type="inferred from homology"/>
<dbReference type="PROSITE" id="PS00486">
    <property type="entry name" value="DNA_MISMATCH_REPAIR_2"/>
    <property type="match status" value="1"/>
</dbReference>
<name>A0A1M6KID7_MALRU</name>
<dbReference type="InterPro" id="IPR007696">
    <property type="entry name" value="DNA_mismatch_repair_MutS_core"/>
</dbReference>
<dbReference type="OrthoDB" id="9802448at2"/>
<dbReference type="FunFam" id="3.40.50.300:FF:001579">
    <property type="entry name" value="DNA mismatch repair protein MutS"/>
    <property type="match status" value="1"/>
</dbReference>
<accession>A0A1M6KID7</accession>
<dbReference type="SUPFAM" id="SSF48334">
    <property type="entry name" value="DNA repair protein MutS, domain III"/>
    <property type="match status" value="1"/>
</dbReference>
<dbReference type="SMART" id="SM00534">
    <property type="entry name" value="MUTSac"/>
    <property type="match status" value="1"/>
</dbReference>
<organism evidence="13 14">
    <name type="scientific">Malonomonas rubra DSM 5091</name>
    <dbReference type="NCBI Taxonomy" id="1122189"/>
    <lineage>
        <taxon>Bacteria</taxon>
        <taxon>Pseudomonadati</taxon>
        <taxon>Thermodesulfobacteriota</taxon>
        <taxon>Desulfuromonadia</taxon>
        <taxon>Desulfuromonadales</taxon>
        <taxon>Geopsychrobacteraceae</taxon>
        <taxon>Malonomonas</taxon>
    </lineage>
</organism>
<evidence type="ECO:0000256" key="5">
    <source>
        <dbReference type="ARBA" id="ARBA00022840"/>
    </source>
</evidence>
<dbReference type="GO" id="GO:0005829">
    <property type="term" value="C:cytosol"/>
    <property type="evidence" value="ECO:0007669"/>
    <property type="project" value="TreeGrafter"/>
</dbReference>
<dbReference type="CDD" id="cd03284">
    <property type="entry name" value="ABC_MutS1"/>
    <property type="match status" value="1"/>
</dbReference>
<dbReference type="InterPro" id="IPR036187">
    <property type="entry name" value="DNA_mismatch_repair_MutS_sf"/>
</dbReference>
<dbReference type="FunFam" id="3.40.1170.10:FF:000001">
    <property type="entry name" value="DNA mismatch repair protein MutS"/>
    <property type="match status" value="1"/>
</dbReference>
<dbReference type="GO" id="GO:0006298">
    <property type="term" value="P:mismatch repair"/>
    <property type="evidence" value="ECO:0007669"/>
    <property type="project" value="UniProtKB-UniRule"/>
</dbReference>
<dbReference type="Pfam" id="PF01624">
    <property type="entry name" value="MutS_I"/>
    <property type="match status" value="1"/>
</dbReference>
<dbReference type="Pfam" id="PF05190">
    <property type="entry name" value="MutS_IV"/>
    <property type="match status" value="1"/>
</dbReference>
<dbReference type="Gene3D" id="3.40.50.300">
    <property type="entry name" value="P-loop containing nucleotide triphosphate hydrolases"/>
    <property type="match status" value="1"/>
</dbReference>
<dbReference type="InterPro" id="IPR007695">
    <property type="entry name" value="DNA_mismatch_repair_MutS-lik_N"/>
</dbReference>
<dbReference type="InterPro" id="IPR000432">
    <property type="entry name" value="DNA_mismatch_repair_MutS_C"/>
</dbReference>
<dbReference type="InterPro" id="IPR045076">
    <property type="entry name" value="MutS"/>
</dbReference>
<dbReference type="InterPro" id="IPR017261">
    <property type="entry name" value="DNA_mismatch_repair_MutS/MSH"/>
</dbReference>
<feature type="region of interest" description="Disordered" evidence="11">
    <location>
        <begin position="810"/>
        <end position="835"/>
    </location>
</feature>
<dbReference type="SMART" id="SM00533">
    <property type="entry name" value="MUTSd"/>
    <property type="match status" value="1"/>
</dbReference>
<dbReference type="RefSeq" id="WP_072909288.1">
    <property type="nucleotide sequence ID" value="NZ_FQZT01000010.1"/>
</dbReference>
<dbReference type="GO" id="GO:0005524">
    <property type="term" value="F:ATP binding"/>
    <property type="evidence" value="ECO:0007669"/>
    <property type="project" value="UniProtKB-UniRule"/>
</dbReference>
<evidence type="ECO:0000313" key="13">
    <source>
        <dbReference type="EMBL" id="SHJ58650.1"/>
    </source>
</evidence>
<keyword evidence="7 9" id="KW-0234">DNA repair</keyword>
<keyword evidence="3 9" id="KW-0547">Nucleotide-binding</keyword>
<dbReference type="Pfam" id="PF05188">
    <property type="entry name" value="MutS_II"/>
    <property type="match status" value="1"/>
</dbReference>
<dbReference type="InterPro" id="IPR005748">
    <property type="entry name" value="DNA_mismatch_repair_MutS"/>
</dbReference>
<dbReference type="Pfam" id="PF05192">
    <property type="entry name" value="MutS_III"/>
    <property type="match status" value="1"/>
</dbReference>
<dbReference type="PANTHER" id="PTHR11361">
    <property type="entry name" value="DNA MISMATCH REPAIR PROTEIN MUTS FAMILY MEMBER"/>
    <property type="match status" value="1"/>
</dbReference>
<dbReference type="NCBIfam" id="TIGR01070">
    <property type="entry name" value="mutS1"/>
    <property type="match status" value="1"/>
</dbReference>
<evidence type="ECO:0000256" key="8">
    <source>
        <dbReference type="ARBA" id="ARBA00024647"/>
    </source>
</evidence>
<evidence type="ECO:0000256" key="1">
    <source>
        <dbReference type="ARBA" id="ARBA00006271"/>
    </source>
</evidence>
<evidence type="ECO:0000256" key="11">
    <source>
        <dbReference type="SAM" id="MobiDB-lite"/>
    </source>
</evidence>
<dbReference type="InterPro" id="IPR007860">
    <property type="entry name" value="DNA_mmatch_repair_MutS_con_dom"/>
</dbReference>
<gene>
    <name evidence="9" type="primary">mutS</name>
    <name evidence="13" type="ORF">SAMN02745165_02728</name>
</gene>
<protein>
    <recommendedName>
        <fullName evidence="2 9">DNA mismatch repair protein MutS</fullName>
    </recommendedName>
</protein>
<evidence type="ECO:0000313" key="14">
    <source>
        <dbReference type="Proteomes" id="UP000184171"/>
    </source>
</evidence>
<sequence length="872" mass="97574">MSVATPLMRQYLEIKADYQDAILFFRLGDFYEMFMEDAVVASRVLGITLTSRNKGDEDAVPLCGIPFHSSQGYVAKLVANGHKVAICEQVEDPKKAKGIVKREVVRVVTPGLVTDTDTLEPKENNYLLAIAAEDDVYGIAHIDITTGEFRVTQVQGLTQVESELGSLRPREILFADGDASVDVRKKLAGVIDGMMLNLLPDWVFEIEYAADQLTTFFGVSGLQSFGCQDLPHAQEAASAVLYYLQQTQKDELRHIRPLQTYHTRQFMVLDDATRRNLELTATLQEGKKRGSLLGVLDRTVTAMGGRMLRHWIHYPLVDQQQILKRQQAVAQLVDDSLQRIELIEALDGVYDLERLNSKIAMASANAKDVAALRTSLQRLPRIDDQLLVFAGGEYLKELRAKIDLLPELVDLLEKAIVDDPPFVLRDGGIIRDGYNEELDELRSISRDGKSWIARLEQEERERTDIPTLKVKYNKVFGYFIEVTNKNLDRIPEDYQRKQTLSNAERFITPKLKEYESKVLGAEEKLVELEYNLFQQVRLQTAAEGRRIQQSADALAALDALMALADLAHDRNYNRPTIDDSGVLNIEAGRHPVVEGMPLKEAFVPNDVELDNEKNQLLIITGPNMAGKSTYMRQVALITLMAQIGSFVPAENAHIGVVDRIFTRVGASDNLAKGESTFMVEMNETANILRHATDKSLVILDEIGRGTSTFDGVSIAWAVAEYLHDNPAVAAKTLFATHYHELTDLALTRERVKNYNIAVKEWNDQIIFLRKIVTGGASRSYGIQVGRLAGLPDPVIKRAKEILQNLEAGEFGKSGEPRLGESRNKPKKQPSSQLSLFNTDADDVIRTKLESADLSNMTPLDAMNLLNELKELL</sequence>
<dbReference type="Gene3D" id="3.40.1170.10">
    <property type="entry name" value="DNA repair protein MutS, domain I"/>
    <property type="match status" value="1"/>
</dbReference>
<dbReference type="HAMAP" id="MF_00096">
    <property type="entry name" value="MutS"/>
    <property type="match status" value="1"/>
</dbReference>
<keyword evidence="5 9" id="KW-0067">ATP-binding</keyword>
<dbReference type="PANTHER" id="PTHR11361:SF34">
    <property type="entry name" value="DNA MISMATCH REPAIR PROTEIN MSH1, MITOCHONDRIAL"/>
    <property type="match status" value="1"/>
</dbReference>
<dbReference type="Gene3D" id="3.30.420.110">
    <property type="entry name" value="MutS, connector domain"/>
    <property type="match status" value="1"/>
</dbReference>
<evidence type="ECO:0000256" key="2">
    <source>
        <dbReference type="ARBA" id="ARBA00021982"/>
    </source>
</evidence>
<dbReference type="Gene3D" id="1.10.1420.10">
    <property type="match status" value="2"/>
</dbReference>
<evidence type="ECO:0000259" key="12">
    <source>
        <dbReference type="PROSITE" id="PS00486"/>
    </source>
</evidence>
<evidence type="ECO:0000256" key="9">
    <source>
        <dbReference type="HAMAP-Rule" id="MF_00096"/>
    </source>
</evidence>
<dbReference type="STRING" id="1122189.SAMN02745165_02728"/>
<dbReference type="Pfam" id="PF00488">
    <property type="entry name" value="MutS_V"/>
    <property type="match status" value="1"/>
</dbReference>
<dbReference type="InterPro" id="IPR016151">
    <property type="entry name" value="DNA_mismatch_repair_MutS_N"/>
</dbReference>
<keyword evidence="6 9" id="KW-0238">DNA-binding</keyword>
<evidence type="ECO:0000256" key="3">
    <source>
        <dbReference type="ARBA" id="ARBA00022741"/>
    </source>
</evidence>
<keyword evidence="4 9" id="KW-0227">DNA damage</keyword>
<evidence type="ECO:0000256" key="6">
    <source>
        <dbReference type="ARBA" id="ARBA00023125"/>
    </source>
</evidence>
<dbReference type="NCBIfam" id="NF003810">
    <property type="entry name" value="PRK05399.1"/>
    <property type="match status" value="1"/>
</dbReference>
<dbReference type="AlphaFoldDB" id="A0A1M6KID7"/>
<feature type="binding site" evidence="9">
    <location>
        <begin position="621"/>
        <end position="628"/>
    </location>
    <ligand>
        <name>ATP</name>
        <dbReference type="ChEBI" id="CHEBI:30616"/>
    </ligand>
</feature>
<evidence type="ECO:0000256" key="10">
    <source>
        <dbReference type="RuleBase" id="RU003756"/>
    </source>
</evidence>
<comment type="function">
    <text evidence="8 9">This protein is involved in the repair of mismatches in DNA. It is possible that it carries out the mismatch recognition step. This protein has a weak ATPase activity.</text>
</comment>